<evidence type="ECO:0000259" key="5">
    <source>
        <dbReference type="PROSITE" id="PS50002"/>
    </source>
</evidence>
<dbReference type="GO" id="GO:0005925">
    <property type="term" value="C:focal adhesion"/>
    <property type="evidence" value="ECO:0007669"/>
    <property type="project" value="TreeGrafter"/>
</dbReference>
<dbReference type="PANTHER" id="PTHR46218">
    <property type="entry name" value="LASP"/>
    <property type="match status" value="1"/>
</dbReference>
<dbReference type="GO" id="GO:0051015">
    <property type="term" value="F:actin filament binding"/>
    <property type="evidence" value="ECO:0007669"/>
    <property type="project" value="TreeGrafter"/>
</dbReference>
<protein>
    <recommendedName>
        <fullName evidence="5">SH3 domain-containing protein</fullName>
    </recommendedName>
</protein>
<feature type="region of interest" description="Disordered" evidence="4">
    <location>
        <begin position="253"/>
        <end position="272"/>
    </location>
</feature>
<evidence type="ECO:0000313" key="6">
    <source>
        <dbReference type="EMBL" id="KAK2179489.1"/>
    </source>
</evidence>
<comment type="caution">
    <text evidence="6">The sequence shown here is derived from an EMBL/GenBank/DDBJ whole genome shotgun (WGS) entry which is preliminary data.</text>
</comment>
<keyword evidence="7" id="KW-1185">Reference proteome</keyword>
<dbReference type="PANTHER" id="PTHR46218:SF4">
    <property type="entry name" value="LIM AND SH3 DOMAIN PROTEIN LASP"/>
    <property type="match status" value="1"/>
</dbReference>
<dbReference type="PRINTS" id="PR00452">
    <property type="entry name" value="SH3DOMAIN"/>
</dbReference>
<feature type="domain" description="SH3" evidence="5">
    <location>
        <begin position="272"/>
        <end position="332"/>
    </location>
</feature>
<dbReference type="PROSITE" id="PS51216">
    <property type="entry name" value="NEBULIN"/>
    <property type="match status" value="1"/>
</dbReference>
<dbReference type="GO" id="GO:0005737">
    <property type="term" value="C:cytoplasm"/>
    <property type="evidence" value="ECO:0007669"/>
    <property type="project" value="UniProtKB-ARBA"/>
</dbReference>
<proteinExistence type="predicted"/>
<dbReference type="SUPFAM" id="SSF50044">
    <property type="entry name" value="SH3-domain"/>
    <property type="match status" value="1"/>
</dbReference>
<dbReference type="FunFam" id="2.30.30.40:FF:000007">
    <property type="entry name" value="nebulin isoform X1"/>
    <property type="match status" value="1"/>
</dbReference>
<dbReference type="SMART" id="SM00227">
    <property type="entry name" value="NEBU"/>
    <property type="match status" value="3"/>
</dbReference>
<dbReference type="InterPro" id="IPR001452">
    <property type="entry name" value="SH3_domain"/>
</dbReference>
<evidence type="ECO:0000256" key="2">
    <source>
        <dbReference type="ARBA" id="ARBA00022737"/>
    </source>
</evidence>
<dbReference type="SMART" id="SM00326">
    <property type="entry name" value="SH3"/>
    <property type="match status" value="1"/>
</dbReference>
<organism evidence="6 7">
    <name type="scientific">Ridgeia piscesae</name>
    <name type="common">Tubeworm</name>
    <dbReference type="NCBI Taxonomy" id="27915"/>
    <lineage>
        <taxon>Eukaryota</taxon>
        <taxon>Metazoa</taxon>
        <taxon>Spiralia</taxon>
        <taxon>Lophotrochozoa</taxon>
        <taxon>Annelida</taxon>
        <taxon>Polychaeta</taxon>
        <taxon>Sedentaria</taxon>
        <taxon>Canalipalpata</taxon>
        <taxon>Sabellida</taxon>
        <taxon>Siboglinidae</taxon>
        <taxon>Ridgeia</taxon>
    </lineage>
</organism>
<dbReference type="PROSITE" id="PS50002">
    <property type="entry name" value="SH3"/>
    <property type="match status" value="1"/>
</dbReference>
<dbReference type="Gene3D" id="2.30.30.40">
    <property type="entry name" value="SH3 Domains"/>
    <property type="match status" value="1"/>
</dbReference>
<dbReference type="Pfam" id="PF00880">
    <property type="entry name" value="Nebulin"/>
    <property type="match status" value="1"/>
</dbReference>
<dbReference type="CDD" id="cd11789">
    <property type="entry name" value="SH3_Nebulin_family_C"/>
    <property type="match status" value="1"/>
</dbReference>
<evidence type="ECO:0000256" key="3">
    <source>
        <dbReference type="PROSITE-ProRule" id="PRU00192"/>
    </source>
</evidence>
<evidence type="ECO:0000256" key="4">
    <source>
        <dbReference type="SAM" id="MobiDB-lite"/>
    </source>
</evidence>
<dbReference type="AlphaFoldDB" id="A0AAD9KY56"/>
<keyword evidence="1 3" id="KW-0728">SH3 domain</keyword>
<feature type="compositionally biased region" description="Polar residues" evidence="4">
    <location>
        <begin position="160"/>
        <end position="171"/>
    </location>
</feature>
<name>A0AAD9KY56_RIDPI</name>
<feature type="region of interest" description="Disordered" evidence="4">
    <location>
        <begin position="132"/>
        <end position="239"/>
    </location>
</feature>
<evidence type="ECO:0000313" key="7">
    <source>
        <dbReference type="Proteomes" id="UP001209878"/>
    </source>
</evidence>
<dbReference type="Pfam" id="PF14604">
    <property type="entry name" value="SH3_9"/>
    <property type="match status" value="1"/>
</dbReference>
<dbReference type="InterPro" id="IPR036028">
    <property type="entry name" value="SH3-like_dom_sf"/>
</dbReference>
<evidence type="ECO:0000256" key="1">
    <source>
        <dbReference type="ARBA" id="ARBA00022443"/>
    </source>
</evidence>
<dbReference type="InterPro" id="IPR051759">
    <property type="entry name" value="LIM-SH3_domain_protein"/>
</dbReference>
<sequence>MCHRSSTTQSLRRTRASTPVVADDPELRRVLANQQQMSLVNYHQEFEKTKDKYTPVVDDAEMQRNLKMQDQRSLLKYHEDFESNIKGKKLQVVDDPETLRHKQLSSIISQVEYQGHHMKQAEMEARRNLVDTGDHPASYSAHEPAPDYGDDNQYRPSPYQARTASSSTMYNSEGKVEQNPPRNIGSIADYDPVNDRFGSLSQGYAPKPGDQHHEWEETVPEPRGQGRGQEDVDQPKGPLVPINQPLSLMVQHPEERNRTSANAGSGRRPGSGPQIMYQAMYDYDAQDNDEVSFQEGDMVINCQPIDEGWMFGTIQRTNKRGMLPANYVERVQ</sequence>
<gene>
    <name evidence="6" type="ORF">NP493_487g02063</name>
</gene>
<dbReference type="InterPro" id="IPR000900">
    <property type="entry name" value="Nebulin_repeat"/>
</dbReference>
<dbReference type="Proteomes" id="UP001209878">
    <property type="component" value="Unassembled WGS sequence"/>
</dbReference>
<keyword evidence="2" id="KW-0677">Repeat</keyword>
<accession>A0AAD9KY56</accession>
<dbReference type="EMBL" id="JAODUO010000487">
    <property type="protein sequence ID" value="KAK2179489.1"/>
    <property type="molecule type" value="Genomic_DNA"/>
</dbReference>
<reference evidence="6" key="1">
    <citation type="journal article" date="2023" name="Mol. Biol. Evol.">
        <title>Third-Generation Sequencing Reveals the Adaptive Role of the Epigenome in Three Deep-Sea Polychaetes.</title>
        <authorList>
            <person name="Perez M."/>
            <person name="Aroh O."/>
            <person name="Sun Y."/>
            <person name="Lan Y."/>
            <person name="Juniper S.K."/>
            <person name="Young C.R."/>
            <person name="Angers B."/>
            <person name="Qian P.Y."/>
        </authorList>
    </citation>
    <scope>NUCLEOTIDE SEQUENCE</scope>
    <source>
        <strain evidence="6">R07B-5</strain>
    </source>
</reference>